<evidence type="ECO:0008006" key="3">
    <source>
        <dbReference type="Google" id="ProtNLM"/>
    </source>
</evidence>
<evidence type="ECO:0000313" key="1">
    <source>
        <dbReference type="EMBL" id="RZT96361.1"/>
    </source>
</evidence>
<comment type="caution">
    <text evidence="1">The sequence shown here is derived from an EMBL/GenBank/DDBJ whole genome shotgun (WGS) entry which is preliminary data.</text>
</comment>
<dbReference type="OrthoDB" id="5383458at2"/>
<dbReference type="Proteomes" id="UP000293562">
    <property type="component" value="Unassembled WGS sequence"/>
</dbReference>
<keyword evidence="2" id="KW-1185">Reference proteome</keyword>
<sequence>MMRKYLILVVLLFFFSSLLGQEKDWAVNGYLKDMQLFYFAEPTHSWTNQNLIHNRLNFKWYPSDSFVFVAEMRNRFFTGKLVGDFPNYGQFIDQDNGFWDLSTLVVDGKGAVLHAMIDRIYLDYLSGKWQFRFGRQRINWGMNLVWNPNDVFNTYAFLNFDYEERPGTDALKVQYYTSETSSLELVWQLGKHANEMAVASRFHFNQWEYDFQILGGWVEDDMVLGTGWSGDIYGGGFRGEMTWLIPRNNRTKEAVIASISGDYTFLNSLMLHGGFLYNSAGTKNPIYQMGLFEREETSPRGLSRGKYACFSQISYPVTPLLTTSLSAIVNPSDGSFVLNPSLAYSFMTNWDLLLVGQHFFGDEFTEYGDIGQAVFLRLKWSF</sequence>
<organism evidence="1 2">
    <name type="scientific">Ancylomarina subtilis</name>
    <dbReference type="NCBI Taxonomy" id="1639035"/>
    <lineage>
        <taxon>Bacteria</taxon>
        <taxon>Pseudomonadati</taxon>
        <taxon>Bacteroidota</taxon>
        <taxon>Bacteroidia</taxon>
        <taxon>Marinilabiliales</taxon>
        <taxon>Marinifilaceae</taxon>
        <taxon>Ancylomarina</taxon>
    </lineage>
</organism>
<dbReference type="EMBL" id="SHKN01000001">
    <property type="protein sequence ID" value="RZT96361.1"/>
    <property type="molecule type" value="Genomic_DNA"/>
</dbReference>
<accession>A0A4Q7VJH8</accession>
<dbReference type="RefSeq" id="WP_130306245.1">
    <property type="nucleotide sequence ID" value="NZ_SHKN01000001.1"/>
</dbReference>
<dbReference type="AlphaFoldDB" id="A0A4Q7VJH8"/>
<reference evidence="1 2" key="1">
    <citation type="submission" date="2019-02" db="EMBL/GenBank/DDBJ databases">
        <title>Genomic Encyclopedia of Type Strains, Phase IV (KMG-IV): sequencing the most valuable type-strain genomes for metagenomic binning, comparative biology and taxonomic classification.</title>
        <authorList>
            <person name="Goeker M."/>
        </authorList>
    </citation>
    <scope>NUCLEOTIDE SEQUENCE [LARGE SCALE GENOMIC DNA]</scope>
    <source>
        <strain evidence="1 2">DSM 28825</strain>
    </source>
</reference>
<evidence type="ECO:0000313" key="2">
    <source>
        <dbReference type="Proteomes" id="UP000293562"/>
    </source>
</evidence>
<protein>
    <recommendedName>
        <fullName evidence="3">Porin</fullName>
    </recommendedName>
</protein>
<proteinExistence type="predicted"/>
<name>A0A4Q7VJH8_9BACT</name>
<gene>
    <name evidence="1" type="ORF">EV201_0999</name>
</gene>